<dbReference type="Proteomes" id="UP000034681">
    <property type="component" value="Unassembled WGS sequence"/>
</dbReference>
<keyword evidence="1 6" id="KW-0690">Ribosome biogenesis</keyword>
<keyword evidence="6" id="KW-0963">Cytoplasm</keyword>
<evidence type="ECO:0000256" key="2">
    <source>
        <dbReference type="ARBA" id="ARBA00022552"/>
    </source>
</evidence>
<dbReference type="EC" id="3.1.26.-" evidence="6"/>
<dbReference type="InterPro" id="IPR000999">
    <property type="entry name" value="RNase_III_dom"/>
</dbReference>
<reference evidence="8" key="1">
    <citation type="submission" date="2012-04" db="EMBL/GenBank/DDBJ databases">
        <authorList>
            <person name="Borisov I.G."/>
            <person name="Ivanikova N.V."/>
            <person name="Pinevich A.V."/>
        </authorList>
    </citation>
    <scope>NUCLEOTIDE SEQUENCE</scope>
    <source>
        <strain evidence="8">CALU 1027</strain>
    </source>
</reference>
<comment type="function">
    <text evidence="6">Involved in correct processing of both the 5' and 3' ends of 23S rRNA precursor. Processes 30S rRNA precursor transcript even in absence of ribonuclease 3 (Rnc); Rnc processes 30S rRNA into smaller rRNA precursors.</text>
</comment>
<comment type="cofactor">
    <cofactor evidence="6">
        <name>Mg(2+)</name>
        <dbReference type="ChEBI" id="CHEBI:18420"/>
    </cofactor>
</comment>
<comment type="similarity">
    <text evidence="6">Belongs to the MrnC RNase family.</text>
</comment>
<comment type="subcellular location">
    <subcellularLocation>
        <location evidence="6">Cytoplasm</location>
    </subcellularLocation>
</comment>
<dbReference type="InterPro" id="IPR036389">
    <property type="entry name" value="RNase_III_sf"/>
</dbReference>
<feature type="domain" description="RNase III" evidence="7">
    <location>
        <begin position="13"/>
        <end position="154"/>
    </location>
</feature>
<dbReference type="HAMAP" id="MF_01468">
    <property type="entry name" value="RNase_Mini_III"/>
    <property type="match status" value="1"/>
</dbReference>
<dbReference type="PANTHER" id="PTHR34276">
    <property type="entry name" value="MINI-RIBONUCLEASE 3"/>
    <property type="match status" value="1"/>
</dbReference>
<keyword evidence="6" id="KW-0699">rRNA-binding</keyword>
<keyword evidence="4 6" id="KW-0255">Endonuclease</keyword>
<gene>
    <name evidence="6" type="primary">mrnC</name>
    <name evidence="8" type="ORF">PROH_16375</name>
</gene>
<evidence type="ECO:0000259" key="7">
    <source>
        <dbReference type="SMART" id="SM00535"/>
    </source>
</evidence>
<evidence type="ECO:0000313" key="9">
    <source>
        <dbReference type="Proteomes" id="UP000034681"/>
    </source>
</evidence>
<keyword evidence="6" id="KW-0460">Magnesium</keyword>
<keyword evidence="2 6" id="KW-0698">rRNA processing</keyword>
<dbReference type="Gene3D" id="1.10.1520.10">
    <property type="entry name" value="Ribonuclease III domain"/>
    <property type="match status" value="1"/>
</dbReference>
<organism evidence="8 9">
    <name type="scientific">Prochlorothrix hollandica PCC 9006 = CALU 1027</name>
    <dbReference type="NCBI Taxonomy" id="317619"/>
    <lineage>
        <taxon>Bacteria</taxon>
        <taxon>Bacillati</taxon>
        <taxon>Cyanobacteriota</taxon>
        <taxon>Cyanophyceae</taxon>
        <taxon>Prochlorotrichales</taxon>
        <taxon>Prochlorotrichaceae</taxon>
        <taxon>Prochlorothrix</taxon>
    </lineage>
</organism>
<evidence type="ECO:0000256" key="1">
    <source>
        <dbReference type="ARBA" id="ARBA00022517"/>
    </source>
</evidence>
<dbReference type="InterPro" id="IPR008226">
    <property type="entry name" value="Mini3_fam"/>
</dbReference>
<keyword evidence="9" id="KW-1185">Reference proteome</keyword>
<comment type="subunit">
    <text evidence="6">Homodimer.</text>
</comment>
<protein>
    <recommendedName>
        <fullName evidence="6">Mini-ribonuclease 3</fullName>
        <shortName evidence="6">Mini-3</shortName>
        <shortName evidence="6">Mini-RNase 3</shortName>
        <ecNumber evidence="6">3.1.26.-</ecNumber>
    </recommendedName>
    <alternativeName>
        <fullName evidence="6">Mini-RNase III</fullName>
        <shortName evidence="6">Mini-III</shortName>
    </alternativeName>
</protein>
<dbReference type="GO" id="GO:0006364">
    <property type="term" value="P:rRNA processing"/>
    <property type="evidence" value="ECO:0007669"/>
    <property type="project" value="UniProtKB-UniRule"/>
</dbReference>
<name>A0A0M2PTH0_PROHO</name>
<evidence type="ECO:0000313" key="8">
    <source>
        <dbReference type="EMBL" id="KKI99409.1"/>
    </source>
</evidence>
<keyword evidence="3 6" id="KW-0540">Nuclease</keyword>
<accession>A0A0M2PTH0</accession>
<feature type="active site" evidence="6">
    <location>
        <position position="49"/>
    </location>
</feature>
<proteinExistence type="inferred from homology"/>
<dbReference type="STRING" id="317619.GCA_000332315_02457"/>
<dbReference type="GO" id="GO:0005737">
    <property type="term" value="C:cytoplasm"/>
    <property type="evidence" value="ECO:0007669"/>
    <property type="project" value="UniProtKB-SubCell"/>
</dbReference>
<dbReference type="GO" id="GO:0019843">
    <property type="term" value="F:rRNA binding"/>
    <property type="evidence" value="ECO:0007669"/>
    <property type="project" value="UniProtKB-UniRule"/>
</dbReference>
<evidence type="ECO:0000256" key="4">
    <source>
        <dbReference type="ARBA" id="ARBA00022759"/>
    </source>
</evidence>
<sequence>MLNSPMEADPKPSPLSQSITAIAMDGGQPLLSPQEAQHLSPVLLAYVGDAIYELYVRLHYLLPPQRIQAYHRQVVGQVRAEQQSLHLQTLRQHLTEAESAIVRRGRNAATSAPKRVKVSVYQQATALEALVGYLYLTDPARLKVLWQYLVFCDSP</sequence>
<evidence type="ECO:0000256" key="3">
    <source>
        <dbReference type="ARBA" id="ARBA00022722"/>
    </source>
</evidence>
<dbReference type="GO" id="GO:0004525">
    <property type="term" value="F:ribonuclease III activity"/>
    <property type="evidence" value="ECO:0007669"/>
    <property type="project" value="InterPro"/>
</dbReference>
<dbReference type="Pfam" id="PF00636">
    <property type="entry name" value="Ribonuclease_3"/>
    <property type="match status" value="1"/>
</dbReference>
<keyword evidence="5 6" id="KW-0378">Hydrolase</keyword>
<evidence type="ECO:0000256" key="5">
    <source>
        <dbReference type="ARBA" id="ARBA00022801"/>
    </source>
</evidence>
<dbReference type="SMART" id="SM00535">
    <property type="entry name" value="RIBOc"/>
    <property type="match status" value="1"/>
</dbReference>
<dbReference type="SUPFAM" id="SSF69065">
    <property type="entry name" value="RNase III domain-like"/>
    <property type="match status" value="1"/>
</dbReference>
<keyword evidence="6" id="KW-0694">RNA-binding</keyword>
<dbReference type="eggNOG" id="COG1939">
    <property type="taxonomic scope" value="Bacteria"/>
</dbReference>
<comment type="caution">
    <text evidence="8">The sequence shown here is derived from an EMBL/GenBank/DDBJ whole genome shotgun (WGS) entry which is preliminary data.</text>
</comment>
<dbReference type="PANTHER" id="PTHR34276:SF1">
    <property type="entry name" value="MINI-RIBONUCLEASE 3"/>
    <property type="match status" value="1"/>
</dbReference>
<dbReference type="EMBL" id="AJTX02000006">
    <property type="protein sequence ID" value="KKI99409.1"/>
    <property type="molecule type" value="Genomic_DNA"/>
</dbReference>
<evidence type="ECO:0000256" key="6">
    <source>
        <dbReference type="HAMAP-Rule" id="MF_01468"/>
    </source>
</evidence>
<dbReference type="AlphaFoldDB" id="A0A0M2PTH0"/>